<dbReference type="PROSITE" id="PS00061">
    <property type="entry name" value="ADH_SHORT"/>
    <property type="match status" value="1"/>
</dbReference>
<gene>
    <name evidence="4" type="ORF">N7494_007900</name>
</gene>
<evidence type="ECO:0000256" key="3">
    <source>
        <dbReference type="ARBA" id="ARBA00023002"/>
    </source>
</evidence>
<dbReference type="AlphaFoldDB" id="A0AAD6GF66"/>
<comment type="caution">
    <text evidence="4">The sequence shown here is derived from an EMBL/GenBank/DDBJ whole genome shotgun (WGS) entry which is preliminary data.</text>
</comment>
<dbReference type="PRINTS" id="PR00080">
    <property type="entry name" value="SDRFAMILY"/>
</dbReference>
<keyword evidence="2" id="KW-0521">NADP</keyword>
<dbReference type="Gene3D" id="3.40.50.720">
    <property type="entry name" value="NAD(P)-binding Rossmann-like Domain"/>
    <property type="match status" value="1"/>
</dbReference>
<keyword evidence="5" id="KW-1185">Reference proteome</keyword>
<evidence type="ECO:0000313" key="5">
    <source>
        <dbReference type="Proteomes" id="UP001220324"/>
    </source>
</evidence>
<protein>
    <recommendedName>
        <fullName evidence="6">Levodione reductase</fullName>
    </recommendedName>
</protein>
<keyword evidence="3" id="KW-0560">Oxidoreductase</keyword>
<dbReference type="PRINTS" id="PR00081">
    <property type="entry name" value="GDHRDH"/>
</dbReference>
<dbReference type="InterPro" id="IPR020904">
    <property type="entry name" value="Sc_DH/Rdtase_CS"/>
</dbReference>
<proteinExistence type="inferred from homology"/>
<dbReference type="EMBL" id="JAQIZZ010000006">
    <property type="protein sequence ID" value="KAJ5538421.1"/>
    <property type="molecule type" value="Genomic_DNA"/>
</dbReference>
<dbReference type="InterPro" id="IPR036291">
    <property type="entry name" value="NAD(P)-bd_dom_sf"/>
</dbReference>
<sequence length="254" mass="26537">MDSVKDKVYVITGLGGIGLAVAKQLYALGASLSLADLSATTLDTAVQALASDTKSDRLMTTVLDITSATAVKAWVSSTVQHFGRLDGAANMAGAIGKNHGIGRFIDMEDNEWDRLVRVNLSGMMYCLRAELRAIMEFAPGGKGSIVNASSIQGVRGFPLHAAYSTTKHGVVGLTRSVAKEVGPEIRVNAVAPGSIQTPLLDQAAVIQGGTHVPPSVIPRVGTPEEVAQTVVFLLSDAASYTTGQVYNVDGGWDP</sequence>
<dbReference type="Proteomes" id="UP001220324">
    <property type="component" value="Unassembled WGS sequence"/>
</dbReference>
<name>A0AAD6GF66_9EURO</name>
<dbReference type="CDD" id="cd05233">
    <property type="entry name" value="SDR_c"/>
    <property type="match status" value="1"/>
</dbReference>
<evidence type="ECO:0000313" key="4">
    <source>
        <dbReference type="EMBL" id="KAJ5538421.1"/>
    </source>
</evidence>
<evidence type="ECO:0000256" key="2">
    <source>
        <dbReference type="ARBA" id="ARBA00022857"/>
    </source>
</evidence>
<reference evidence="4 5" key="1">
    <citation type="journal article" date="2023" name="IMA Fungus">
        <title>Comparative genomic study of the Penicillium genus elucidates a diverse pangenome and 15 lateral gene transfer events.</title>
        <authorList>
            <person name="Petersen C."/>
            <person name="Sorensen T."/>
            <person name="Nielsen M.R."/>
            <person name="Sondergaard T.E."/>
            <person name="Sorensen J.L."/>
            <person name="Fitzpatrick D.A."/>
            <person name="Frisvad J.C."/>
            <person name="Nielsen K.L."/>
        </authorList>
    </citation>
    <scope>NUCLEOTIDE SEQUENCE [LARGE SCALE GENOMIC DNA]</scope>
    <source>
        <strain evidence="4 5">IBT 35679</strain>
    </source>
</reference>
<dbReference type="InterPro" id="IPR002347">
    <property type="entry name" value="SDR_fam"/>
</dbReference>
<evidence type="ECO:0000256" key="1">
    <source>
        <dbReference type="ARBA" id="ARBA00006484"/>
    </source>
</evidence>
<dbReference type="SUPFAM" id="SSF51735">
    <property type="entry name" value="NAD(P)-binding Rossmann-fold domains"/>
    <property type="match status" value="1"/>
</dbReference>
<dbReference type="FunFam" id="3.40.50.720:FF:000084">
    <property type="entry name" value="Short-chain dehydrogenase reductase"/>
    <property type="match status" value="1"/>
</dbReference>
<dbReference type="Pfam" id="PF13561">
    <property type="entry name" value="adh_short_C2"/>
    <property type="match status" value="1"/>
</dbReference>
<comment type="similarity">
    <text evidence="1">Belongs to the short-chain dehydrogenases/reductases (SDR) family.</text>
</comment>
<evidence type="ECO:0008006" key="6">
    <source>
        <dbReference type="Google" id="ProtNLM"/>
    </source>
</evidence>
<organism evidence="4 5">
    <name type="scientific">Penicillium frequentans</name>
    <dbReference type="NCBI Taxonomy" id="3151616"/>
    <lineage>
        <taxon>Eukaryota</taxon>
        <taxon>Fungi</taxon>
        <taxon>Dikarya</taxon>
        <taxon>Ascomycota</taxon>
        <taxon>Pezizomycotina</taxon>
        <taxon>Eurotiomycetes</taxon>
        <taxon>Eurotiomycetidae</taxon>
        <taxon>Eurotiales</taxon>
        <taxon>Aspergillaceae</taxon>
        <taxon>Penicillium</taxon>
    </lineage>
</organism>
<accession>A0AAD6GF66</accession>
<dbReference type="GO" id="GO:0016491">
    <property type="term" value="F:oxidoreductase activity"/>
    <property type="evidence" value="ECO:0007669"/>
    <property type="project" value="UniProtKB-KW"/>
</dbReference>
<dbReference type="PANTHER" id="PTHR24321">
    <property type="entry name" value="DEHYDROGENASES, SHORT CHAIN"/>
    <property type="match status" value="1"/>
</dbReference>
<dbReference type="PANTHER" id="PTHR24321:SF8">
    <property type="entry name" value="ESTRADIOL 17-BETA-DEHYDROGENASE 8-RELATED"/>
    <property type="match status" value="1"/>
</dbReference>